<dbReference type="GO" id="GO:0016020">
    <property type="term" value="C:membrane"/>
    <property type="evidence" value="ECO:0007669"/>
    <property type="project" value="UniProtKB-SubCell"/>
</dbReference>
<keyword evidence="4 8" id="KW-0863">Zinc-finger</keyword>
<feature type="signal peptide" evidence="11">
    <location>
        <begin position="1"/>
        <end position="19"/>
    </location>
</feature>
<dbReference type="EMBL" id="JARJCW010000013">
    <property type="protein sequence ID" value="KAJ7218045.1"/>
    <property type="molecule type" value="Genomic_DNA"/>
</dbReference>
<feature type="region of interest" description="Disordered" evidence="9">
    <location>
        <begin position="112"/>
        <end position="141"/>
    </location>
</feature>
<evidence type="ECO:0000256" key="11">
    <source>
        <dbReference type="SAM" id="SignalP"/>
    </source>
</evidence>
<evidence type="ECO:0000259" key="12">
    <source>
        <dbReference type="PROSITE" id="PS50089"/>
    </source>
</evidence>
<evidence type="ECO:0000256" key="10">
    <source>
        <dbReference type="SAM" id="Phobius"/>
    </source>
</evidence>
<dbReference type="PROSITE" id="PS50089">
    <property type="entry name" value="ZF_RING_2"/>
    <property type="match status" value="1"/>
</dbReference>
<dbReference type="Pfam" id="PF13639">
    <property type="entry name" value="zf-RING_2"/>
    <property type="match status" value="1"/>
</dbReference>
<reference evidence="13" key="1">
    <citation type="submission" date="2023-03" db="EMBL/GenBank/DDBJ databases">
        <title>Massive genome expansion in bonnet fungi (Mycena s.s.) driven by repeated elements and novel gene families across ecological guilds.</title>
        <authorList>
            <consortium name="Lawrence Berkeley National Laboratory"/>
            <person name="Harder C.B."/>
            <person name="Miyauchi S."/>
            <person name="Viragh M."/>
            <person name="Kuo A."/>
            <person name="Thoen E."/>
            <person name="Andreopoulos B."/>
            <person name="Lu D."/>
            <person name="Skrede I."/>
            <person name="Drula E."/>
            <person name="Henrissat B."/>
            <person name="Morin E."/>
            <person name="Kohler A."/>
            <person name="Barry K."/>
            <person name="LaButti K."/>
            <person name="Morin E."/>
            <person name="Salamov A."/>
            <person name="Lipzen A."/>
            <person name="Mereny Z."/>
            <person name="Hegedus B."/>
            <person name="Baldrian P."/>
            <person name="Stursova M."/>
            <person name="Weitz H."/>
            <person name="Taylor A."/>
            <person name="Grigoriev I.V."/>
            <person name="Nagy L.G."/>
            <person name="Martin F."/>
            <person name="Kauserud H."/>
        </authorList>
    </citation>
    <scope>NUCLEOTIDE SEQUENCE</scope>
    <source>
        <strain evidence="13">9144</strain>
    </source>
</reference>
<dbReference type="GO" id="GO:0008270">
    <property type="term" value="F:zinc ion binding"/>
    <property type="evidence" value="ECO:0007669"/>
    <property type="project" value="UniProtKB-KW"/>
</dbReference>
<protein>
    <recommendedName>
        <fullName evidence="12">RING-type domain-containing protein</fullName>
    </recommendedName>
</protein>
<dbReference type="SUPFAM" id="SSF57850">
    <property type="entry name" value="RING/U-box"/>
    <property type="match status" value="1"/>
</dbReference>
<evidence type="ECO:0000256" key="6">
    <source>
        <dbReference type="ARBA" id="ARBA00022989"/>
    </source>
</evidence>
<keyword evidence="5" id="KW-0862">Zinc</keyword>
<evidence type="ECO:0000256" key="1">
    <source>
        <dbReference type="ARBA" id="ARBA00004370"/>
    </source>
</evidence>
<dbReference type="Gene3D" id="3.30.40.10">
    <property type="entry name" value="Zinc/RING finger domain, C3HC4 (zinc finger)"/>
    <property type="match status" value="1"/>
</dbReference>
<comment type="subcellular location">
    <subcellularLocation>
        <location evidence="1">Membrane</location>
    </subcellularLocation>
</comment>
<name>A0AAD6VN78_9AGAR</name>
<dbReference type="PANTHER" id="PTHR46539:SF1">
    <property type="entry name" value="E3 UBIQUITIN-PROTEIN LIGASE ATL42"/>
    <property type="match status" value="1"/>
</dbReference>
<dbReference type="InterPro" id="IPR001841">
    <property type="entry name" value="Znf_RING"/>
</dbReference>
<evidence type="ECO:0000256" key="3">
    <source>
        <dbReference type="ARBA" id="ARBA00022723"/>
    </source>
</evidence>
<evidence type="ECO:0000256" key="7">
    <source>
        <dbReference type="ARBA" id="ARBA00023136"/>
    </source>
</evidence>
<keyword evidence="7 10" id="KW-0472">Membrane</keyword>
<keyword evidence="11" id="KW-0732">Signal</keyword>
<dbReference type="Proteomes" id="UP001219525">
    <property type="component" value="Unassembled WGS sequence"/>
</dbReference>
<dbReference type="CDD" id="cd16454">
    <property type="entry name" value="RING-H2_PA-TM-RING"/>
    <property type="match status" value="1"/>
</dbReference>
<evidence type="ECO:0000313" key="14">
    <source>
        <dbReference type="Proteomes" id="UP001219525"/>
    </source>
</evidence>
<keyword evidence="2 10" id="KW-0812">Transmembrane</keyword>
<accession>A0AAD6VN78</accession>
<evidence type="ECO:0000313" key="13">
    <source>
        <dbReference type="EMBL" id="KAJ7218045.1"/>
    </source>
</evidence>
<dbReference type="InterPro" id="IPR013083">
    <property type="entry name" value="Znf_RING/FYVE/PHD"/>
</dbReference>
<evidence type="ECO:0000256" key="2">
    <source>
        <dbReference type="ARBA" id="ARBA00022692"/>
    </source>
</evidence>
<sequence>MLCLAAYCLLLGLVAPIWATNSTNVNSGTTASGPSQSPDTAVAMIVLYAVTGCVSLLFCIIIISGAIRAVRHPERYGPGGTNRNGETQSRARGLTRAILDTFPIVKFGSVREEDGRHTKTDVEAHHEEKQEEKLPEPGQGPQQVLRMLPEGDFSATNLGENIVAPPDGERVIGSPGDSSQPGPSVDVLARIPAAIGRETCPICIVDFEQGDELRVLPCDGAHRFHQTCVDPWLLELSTACPICRHDFIALEAIISGGSSVQDFDPSRRSSRLNRFSRYLRFARHHGLERGSNPGLPPNAEL</sequence>
<comment type="caution">
    <text evidence="13">The sequence shown here is derived from an EMBL/GenBank/DDBJ whole genome shotgun (WGS) entry which is preliminary data.</text>
</comment>
<proteinExistence type="predicted"/>
<evidence type="ECO:0000256" key="4">
    <source>
        <dbReference type="ARBA" id="ARBA00022771"/>
    </source>
</evidence>
<dbReference type="AlphaFoldDB" id="A0AAD6VN78"/>
<feature type="chain" id="PRO_5041984778" description="RING-type domain-containing protein" evidence="11">
    <location>
        <begin position="20"/>
        <end position="301"/>
    </location>
</feature>
<evidence type="ECO:0000256" key="5">
    <source>
        <dbReference type="ARBA" id="ARBA00022833"/>
    </source>
</evidence>
<feature type="compositionally biased region" description="Basic and acidic residues" evidence="9">
    <location>
        <begin position="112"/>
        <end position="135"/>
    </location>
</feature>
<feature type="non-terminal residue" evidence="13">
    <location>
        <position position="1"/>
    </location>
</feature>
<keyword evidence="3" id="KW-0479">Metal-binding</keyword>
<organism evidence="13 14">
    <name type="scientific">Mycena pura</name>
    <dbReference type="NCBI Taxonomy" id="153505"/>
    <lineage>
        <taxon>Eukaryota</taxon>
        <taxon>Fungi</taxon>
        <taxon>Dikarya</taxon>
        <taxon>Basidiomycota</taxon>
        <taxon>Agaricomycotina</taxon>
        <taxon>Agaricomycetes</taxon>
        <taxon>Agaricomycetidae</taxon>
        <taxon>Agaricales</taxon>
        <taxon>Marasmiineae</taxon>
        <taxon>Mycenaceae</taxon>
        <taxon>Mycena</taxon>
    </lineage>
</organism>
<evidence type="ECO:0000256" key="9">
    <source>
        <dbReference type="SAM" id="MobiDB-lite"/>
    </source>
</evidence>
<evidence type="ECO:0000256" key="8">
    <source>
        <dbReference type="PROSITE-ProRule" id="PRU00175"/>
    </source>
</evidence>
<dbReference type="PANTHER" id="PTHR46539">
    <property type="entry name" value="E3 UBIQUITIN-PROTEIN LIGASE ATL42"/>
    <property type="match status" value="1"/>
</dbReference>
<gene>
    <name evidence="13" type="ORF">GGX14DRAFT_541630</name>
</gene>
<keyword evidence="6 10" id="KW-1133">Transmembrane helix</keyword>
<feature type="domain" description="RING-type" evidence="12">
    <location>
        <begin position="200"/>
        <end position="244"/>
    </location>
</feature>
<keyword evidence="14" id="KW-1185">Reference proteome</keyword>
<feature type="transmembrane region" description="Helical" evidence="10">
    <location>
        <begin position="43"/>
        <end position="67"/>
    </location>
</feature>